<protein>
    <submittedName>
        <fullName evidence="1">Purine and uridine phosphorylase</fullName>
    </submittedName>
</protein>
<dbReference type="Proteomes" id="UP000250266">
    <property type="component" value="Unassembled WGS sequence"/>
</dbReference>
<gene>
    <name evidence="1" type="ORF">K432DRAFT_449788</name>
</gene>
<evidence type="ECO:0000313" key="2">
    <source>
        <dbReference type="Proteomes" id="UP000250266"/>
    </source>
</evidence>
<dbReference type="EMBL" id="KV744918">
    <property type="protein sequence ID" value="OCK81526.1"/>
    <property type="molecule type" value="Genomic_DNA"/>
</dbReference>
<accession>A0A8E2ECH7</accession>
<proteinExistence type="predicted"/>
<dbReference type="GO" id="GO:0009116">
    <property type="term" value="P:nucleoside metabolic process"/>
    <property type="evidence" value="ECO:0007669"/>
    <property type="project" value="InterPro"/>
</dbReference>
<name>A0A8E2ECH7_9PEZI</name>
<reference evidence="1 2" key="1">
    <citation type="journal article" date="2016" name="Nat. Commun.">
        <title>Ectomycorrhizal ecology is imprinted in the genome of the dominant symbiotic fungus Cenococcum geophilum.</title>
        <authorList>
            <consortium name="DOE Joint Genome Institute"/>
            <person name="Peter M."/>
            <person name="Kohler A."/>
            <person name="Ohm R.A."/>
            <person name="Kuo A."/>
            <person name="Krutzmann J."/>
            <person name="Morin E."/>
            <person name="Arend M."/>
            <person name="Barry K.W."/>
            <person name="Binder M."/>
            <person name="Choi C."/>
            <person name="Clum A."/>
            <person name="Copeland A."/>
            <person name="Grisel N."/>
            <person name="Haridas S."/>
            <person name="Kipfer T."/>
            <person name="LaButti K."/>
            <person name="Lindquist E."/>
            <person name="Lipzen A."/>
            <person name="Maire R."/>
            <person name="Meier B."/>
            <person name="Mihaltcheva S."/>
            <person name="Molinier V."/>
            <person name="Murat C."/>
            <person name="Poggeler S."/>
            <person name="Quandt C.A."/>
            <person name="Sperisen C."/>
            <person name="Tritt A."/>
            <person name="Tisserant E."/>
            <person name="Crous P.W."/>
            <person name="Henrissat B."/>
            <person name="Nehls U."/>
            <person name="Egli S."/>
            <person name="Spatafora J.W."/>
            <person name="Grigoriev I.V."/>
            <person name="Martin F.M."/>
        </authorList>
    </citation>
    <scope>NUCLEOTIDE SEQUENCE [LARGE SCALE GENOMIC DNA]</scope>
    <source>
        <strain evidence="1 2">CBS 459.81</strain>
    </source>
</reference>
<dbReference type="Gene3D" id="3.40.50.1580">
    <property type="entry name" value="Nucleoside phosphorylase domain"/>
    <property type="match status" value="1"/>
</dbReference>
<keyword evidence="2" id="KW-1185">Reference proteome</keyword>
<dbReference type="PANTHER" id="PTHR46082">
    <property type="entry name" value="ATP/GTP-BINDING PROTEIN-RELATED"/>
    <property type="match status" value="1"/>
</dbReference>
<dbReference type="AlphaFoldDB" id="A0A8E2ECH7"/>
<dbReference type="PANTHER" id="PTHR46082:SF11">
    <property type="entry name" value="AAA+ ATPASE DOMAIN-CONTAINING PROTEIN-RELATED"/>
    <property type="match status" value="1"/>
</dbReference>
<evidence type="ECO:0000313" key="1">
    <source>
        <dbReference type="EMBL" id="OCK81526.1"/>
    </source>
</evidence>
<dbReference type="InterPro" id="IPR053137">
    <property type="entry name" value="NLR-like"/>
</dbReference>
<sequence length="586" mass="66350">MKKLYSPQAQLIVYLESNGFSGCKPVLDQNGSLIYYNHWSRFVVKQIHTKLRHKRSFTRHDSISEKRDPGGNRLPNHNVPLHGPQSIQHGWEWYEMGFLVHWRPDNTTILCLDLPEPLQASIQSALSSSTDEIDFSDPYSFFSILLHEVLSLYDSSVWSLRNHICEWEARRPQEPDYSLLHEIARHMIHVSETLAVALESVKDLQQQQQGFLAGIGQGNRSWNKTYSSFQFQLRILQSLLSRSESNKARLQNEIALVWWIAPLPLELAAAKAMLDEDYGDISIDGYNYYGGKIGQHDVVMAVQPKIGTDAASDLAARMRVAFRNIVYFLVVGIGGGVPSYGPSGAQHQIVLGDVVVSVPRGQYGGVVRYDFGAWTEEGRLETKGHTNGPPGPLLAAVRSLETDHFGSETKIPVFLQEMRKKIHIDQRPRFYDQGAGNDRLFHENYTHRYEFQDKDCESYCDVHQSRARQDRGIAANRPMDTPQIHYGTIGSSNQLQISATKRNECQKEHGVICFEMEGAGVIQTHPCLVIRGICDYSDSHKNKKWQPYAAATAAAYTKELLWKLPAAFAASAKNSKNRPAHWRFQV</sequence>
<dbReference type="OrthoDB" id="1577640at2759"/>
<dbReference type="SUPFAM" id="SSF53167">
    <property type="entry name" value="Purine and uridine phosphorylases"/>
    <property type="match status" value="1"/>
</dbReference>
<dbReference type="GO" id="GO:0003824">
    <property type="term" value="F:catalytic activity"/>
    <property type="evidence" value="ECO:0007669"/>
    <property type="project" value="InterPro"/>
</dbReference>
<organism evidence="1 2">
    <name type="scientific">Lepidopterella palustris CBS 459.81</name>
    <dbReference type="NCBI Taxonomy" id="1314670"/>
    <lineage>
        <taxon>Eukaryota</taxon>
        <taxon>Fungi</taxon>
        <taxon>Dikarya</taxon>
        <taxon>Ascomycota</taxon>
        <taxon>Pezizomycotina</taxon>
        <taxon>Dothideomycetes</taxon>
        <taxon>Pleosporomycetidae</taxon>
        <taxon>Mytilinidiales</taxon>
        <taxon>Argynnaceae</taxon>
        <taxon>Lepidopterella</taxon>
    </lineage>
</organism>
<dbReference type="InterPro" id="IPR035994">
    <property type="entry name" value="Nucleoside_phosphorylase_sf"/>
</dbReference>